<dbReference type="InterPro" id="IPR013249">
    <property type="entry name" value="RNA_pol_sigma70_r4_t2"/>
</dbReference>
<protein>
    <submittedName>
        <fullName evidence="7">RNA polymerase sigma-70 factor, ECF subfamily</fullName>
    </submittedName>
</protein>
<gene>
    <name evidence="7" type="ORF">SAMN06296058_0954</name>
</gene>
<dbReference type="InterPro" id="IPR039425">
    <property type="entry name" value="RNA_pol_sigma-70-like"/>
</dbReference>
<sequence>MLVSTGIEQELQLSPSPAPAAVSLEEFLANIGTRAFRFAEAGLRSRDDALDAVQEAMMKMLPYAQRPAGEWTPLFWSILRRKIVDTQRRNTFRLRWLRPAGEEADESSIDWADPGHGPAQSHEQRETYAQLVQGLRALPTRQREAFTLRVLEELDVAATAKVMGCSEGSVKTHLSRAREALQKHLENTQ</sequence>
<dbReference type="GO" id="GO:0006352">
    <property type="term" value="P:DNA-templated transcription initiation"/>
    <property type="evidence" value="ECO:0007669"/>
    <property type="project" value="InterPro"/>
</dbReference>
<keyword evidence="8" id="KW-1185">Reference proteome</keyword>
<organism evidence="7 8">
    <name type="scientific">Pseudoxanthomonas indica</name>
    <dbReference type="NCBI Taxonomy" id="428993"/>
    <lineage>
        <taxon>Bacteria</taxon>
        <taxon>Pseudomonadati</taxon>
        <taxon>Pseudomonadota</taxon>
        <taxon>Gammaproteobacteria</taxon>
        <taxon>Lysobacterales</taxon>
        <taxon>Lysobacteraceae</taxon>
        <taxon>Pseudoxanthomonas</taxon>
    </lineage>
</organism>
<feature type="region of interest" description="Disordered" evidence="5">
    <location>
        <begin position="105"/>
        <end position="125"/>
    </location>
</feature>
<dbReference type="RefSeq" id="WP_079723306.1">
    <property type="nucleotide sequence ID" value="NZ_BMCL01000002.1"/>
</dbReference>
<name>A0A1T5JN65_9GAMM</name>
<dbReference type="STRING" id="428993.SAMN06296058_0954"/>
<keyword evidence="2" id="KW-0805">Transcription regulation</keyword>
<reference evidence="7 8" key="1">
    <citation type="submission" date="2017-02" db="EMBL/GenBank/DDBJ databases">
        <authorList>
            <person name="Peterson S.W."/>
        </authorList>
    </citation>
    <scope>NUCLEOTIDE SEQUENCE [LARGE SCALE GENOMIC DNA]</scope>
    <source>
        <strain evidence="7 8">P15</strain>
    </source>
</reference>
<keyword evidence="4" id="KW-0804">Transcription</keyword>
<dbReference type="Proteomes" id="UP000190341">
    <property type="component" value="Unassembled WGS sequence"/>
</dbReference>
<dbReference type="SUPFAM" id="SSF88946">
    <property type="entry name" value="Sigma2 domain of RNA polymerase sigma factors"/>
    <property type="match status" value="1"/>
</dbReference>
<dbReference type="EMBL" id="FUZV01000001">
    <property type="protein sequence ID" value="SKC52880.1"/>
    <property type="molecule type" value="Genomic_DNA"/>
</dbReference>
<dbReference type="SUPFAM" id="SSF88659">
    <property type="entry name" value="Sigma3 and sigma4 domains of RNA polymerase sigma factors"/>
    <property type="match status" value="1"/>
</dbReference>
<evidence type="ECO:0000256" key="5">
    <source>
        <dbReference type="SAM" id="MobiDB-lite"/>
    </source>
</evidence>
<evidence type="ECO:0000256" key="4">
    <source>
        <dbReference type="ARBA" id="ARBA00023163"/>
    </source>
</evidence>
<proteinExistence type="inferred from homology"/>
<keyword evidence="3" id="KW-0731">Sigma factor</keyword>
<dbReference type="CDD" id="cd06171">
    <property type="entry name" value="Sigma70_r4"/>
    <property type="match status" value="1"/>
</dbReference>
<evidence type="ECO:0000256" key="3">
    <source>
        <dbReference type="ARBA" id="ARBA00023082"/>
    </source>
</evidence>
<dbReference type="InterPro" id="IPR036388">
    <property type="entry name" value="WH-like_DNA-bd_sf"/>
</dbReference>
<evidence type="ECO:0000313" key="8">
    <source>
        <dbReference type="Proteomes" id="UP000190341"/>
    </source>
</evidence>
<evidence type="ECO:0000313" key="7">
    <source>
        <dbReference type="EMBL" id="SKC52880.1"/>
    </source>
</evidence>
<dbReference type="GO" id="GO:0003677">
    <property type="term" value="F:DNA binding"/>
    <property type="evidence" value="ECO:0007669"/>
    <property type="project" value="InterPro"/>
</dbReference>
<dbReference type="PANTHER" id="PTHR43133:SF64">
    <property type="entry name" value="ECF SIGMA FACTOR"/>
    <property type="match status" value="1"/>
</dbReference>
<dbReference type="InterPro" id="IPR013324">
    <property type="entry name" value="RNA_pol_sigma_r3/r4-like"/>
</dbReference>
<dbReference type="InterPro" id="IPR014284">
    <property type="entry name" value="RNA_pol_sigma-70_dom"/>
</dbReference>
<dbReference type="NCBIfam" id="NF006550">
    <property type="entry name" value="PRK09047.1"/>
    <property type="match status" value="1"/>
</dbReference>
<dbReference type="Gene3D" id="1.10.1740.10">
    <property type="match status" value="1"/>
</dbReference>
<dbReference type="NCBIfam" id="TIGR02937">
    <property type="entry name" value="sigma70-ECF"/>
    <property type="match status" value="1"/>
</dbReference>
<comment type="similarity">
    <text evidence="1">Belongs to the sigma-70 factor family. ECF subfamily.</text>
</comment>
<dbReference type="InterPro" id="IPR013325">
    <property type="entry name" value="RNA_pol_sigma_r2"/>
</dbReference>
<dbReference type="PANTHER" id="PTHR43133">
    <property type="entry name" value="RNA POLYMERASE ECF-TYPE SIGMA FACTO"/>
    <property type="match status" value="1"/>
</dbReference>
<dbReference type="Pfam" id="PF08281">
    <property type="entry name" value="Sigma70_r4_2"/>
    <property type="match status" value="1"/>
</dbReference>
<dbReference type="Gene3D" id="1.10.10.10">
    <property type="entry name" value="Winged helix-like DNA-binding domain superfamily/Winged helix DNA-binding domain"/>
    <property type="match status" value="1"/>
</dbReference>
<dbReference type="AlphaFoldDB" id="A0A1T5JN65"/>
<evidence type="ECO:0000256" key="2">
    <source>
        <dbReference type="ARBA" id="ARBA00023015"/>
    </source>
</evidence>
<dbReference type="GO" id="GO:0016987">
    <property type="term" value="F:sigma factor activity"/>
    <property type="evidence" value="ECO:0007669"/>
    <property type="project" value="UniProtKB-KW"/>
</dbReference>
<evidence type="ECO:0000259" key="6">
    <source>
        <dbReference type="Pfam" id="PF08281"/>
    </source>
</evidence>
<feature type="domain" description="RNA polymerase sigma factor 70 region 4 type 2" evidence="6">
    <location>
        <begin position="130"/>
        <end position="181"/>
    </location>
</feature>
<accession>A0A1T5JN65</accession>
<evidence type="ECO:0000256" key="1">
    <source>
        <dbReference type="ARBA" id="ARBA00010641"/>
    </source>
</evidence>